<accession>A0A8K0EIH1</accession>
<dbReference type="EMBL" id="OV696687">
    <property type="protein sequence ID" value="CAH1252650.1"/>
    <property type="molecule type" value="Genomic_DNA"/>
</dbReference>
<dbReference type="SUPFAM" id="SSF81321">
    <property type="entry name" value="Family A G protein-coupled receptor-like"/>
    <property type="match status" value="1"/>
</dbReference>
<name>A0A8K0EIH1_BRALA</name>
<dbReference type="PRINTS" id="PR00237">
    <property type="entry name" value="GPCRRHODOPSN"/>
</dbReference>
<dbReference type="Gene3D" id="1.20.1070.10">
    <property type="entry name" value="Rhodopsin 7-helix transmembrane proteins"/>
    <property type="match status" value="1"/>
</dbReference>
<reference evidence="10" key="1">
    <citation type="submission" date="2022-01" db="EMBL/GenBank/DDBJ databases">
        <authorList>
            <person name="Braso-Vives M."/>
        </authorList>
    </citation>
    <scope>NUCLEOTIDE SEQUENCE</scope>
</reference>
<evidence type="ECO:0000256" key="7">
    <source>
        <dbReference type="RuleBase" id="RU000688"/>
    </source>
</evidence>
<evidence type="ECO:0000256" key="2">
    <source>
        <dbReference type="ARBA" id="ARBA00022475"/>
    </source>
</evidence>
<dbReference type="PROSITE" id="PS50262">
    <property type="entry name" value="G_PROTEIN_RECEP_F1_2"/>
    <property type="match status" value="1"/>
</dbReference>
<evidence type="ECO:0000256" key="8">
    <source>
        <dbReference type="SAM" id="Phobius"/>
    </source>
</evidence>
<keyword evidence="3 7" id="KW-0812">Transmembrane</keyword>
<evidence type="ECO:0000259" key="9">
    <source>
        <dbReference type="PROSITE" id="PS50262"/>
    </source>
</evidence>
<dbReference type="InterPro" id="IPR000276">
    <property type="entry name" value="GPCR_Rhodpsn"/>
</dbReference>
<comment type="subcellular location">
    <subcellularLocation>
        <location evidence="1">Cell membrane</location>
        <topology evidence="1">Multi-pass membrane protein</topology>
    </subcellularLocation>
</comment>
<dbReference type="InterPro" id="IPR017452">
    <property type="entry name" value="GPCR_Rhodpsn_7TM"/>
</dbReference>
<keyword evidence="2" id="KW-1003">Cell membrane</keyword>
<dbReference type="GO" id="GO:0004930">
    <property type="term" value="F:G protein-coupled receptor activity"/>
    <property type="evidence" value="ECO:0007669"/>
    <property type="project" value="UniProtKB-KW"/>
</dbReference>
<dbReference type="PANTHER" id="PTHR24241">
    <property type="entry name" value="NEUROPEPTIDE RECEPTOR-RELATED G-PROTEIN COUPLED RECEPTOR"/>
    <property type="match status" value="1"/>
</dbReference>
<keyword evidence="7" id="KW-0297">G-protein coupled receptor</keyword>
<evidence type="ECO:0000256" key="1">
    <source>
        <dbReference type="ARBA" id="ARBA00004651"/>
    </source>
</evidence>
<evidence type="ECO:0000256" key="5">
    <source>
        <dbReference type="ARBA" id="ARBA00023136"/>
    </source>
</evidence>
<dbReference type="CDD" id="cd15198">
    <property type="entry name" value="7tmA_GPR150"/>
    <property type="match status" value="1"/>
</dbReference>
<evidence type="ECO:0000256" key="3">
    <source>
        <dbReference type="ARBA" id="ARBA00022692"/>
    </source>
</evidence>
<organism evidence="10 11">
    <name type="scientific">Branchiostoma lanceolatum</name>
    <name type="common">Common lancelet</name>
    <name type="synonym">Amphioxus lanceolatum</name>
    <dbReference type="NCBI Taxonomy" id="7740"/>
    <lineage>
        <taxon>Eukaryota</taxon>
        <taxon>Metazoa</taxon>
        <taxon>Chordata</taxon>
        <taxon>Cephalochordata</taxon>
        <taxon>Leptocardii</taxon>
        <taxon>Amphioxiformes</taxon>
        <taxon>Branchiostomatidae</taxon>
        <taxon>Branchiostoma</taxon>
    </lineage>
</organism>
<comment type="similarity">
    <text evidence="7">Belongs to the G-protein coupled receptor 1 family.</text>
</comment>
<feature type="transmembrane region" description="Helical" evidence="8">
    <location>
        <begin position="217"/>
        <end position="238"/>
    </location>
</feature>
<evidence type="ECO:0000256" key="4">
    <source>
        <dbReference type="ARBA" id="ARBA00022989"/>
    </source>
</evidence>
<evidence type="ECO:0000313" key="11">
    <source>
        <dbReference type="Proteomes" id="UP000838412"/>
    </source>
</evidence>
<keyword evidence="7" id="KW-0807">Transducer</keyword>
<dbReference type="Pfam" id="PF00001">
    <property type="entry name" value="7tm_1"/>
    <property type="match status" value="1"/>
</dbReference>
<feature type="transmembrane region" description="Helical" evidence="8">
    <location>
        <begin position="174"/>
        <end position="191"/>
    </location>
</feature>
<dbReference type="Proteomes" id="UP000838412">
    <property type="component" value="Chromosome 2"/>
</dbReference>
<dbReference type="GO" id="GO:0042277">
    <property type="term" value="F:peptide binding"/>
    <property type="evidence" value="ECO:0007669"/>
    <property type="project" value="TreeGrafter"/>
</dbReference>
<keyword evidence="11" id="KW-1185">Reference proteome</keyword>
<dbReference type="GO" id="GO:0005886">
    <property type="term" value="C:plasma membrane"/>
    <property type="evidence" value="ECO:0007669"/>
    <property type="project" value="UniProtKB-SubCell"/>
</dbReference>
<keyword evidence="4 8" id="KW-1133">Transmembrane helix</keyword>
<feature type="transmembrane region" description="Helical" evidence="8">
    <location>
        <begin position="93"/>
        <end position="115"/>
    </location>
</feature>
<evidence type="ECO:0000313" key="10">
    <source>
        <dbReference type="EMBL" id="CAH1252650.1"/>
    </source>
</evidence>
<feature type="transmembrane region" description="Helical" evidence="8">
    <location>
        <begin position="135"/>
        <end position="153"/>
    </location>
</feature>
<protein>
    <submittedName>
        <fullName evidence="10">AVPR1B protein</fullName>
    </submittedName>
</protein>
<proteinExistence type="inferred from homology"/>
<keyword evidence="5 8" id="KW-0472">Membrane</keyword>
<feature type="transmembrane region" description="Helical" evidence="8">
    <location>
        <begin position="395"/>
        <end position="417"/>
    </location>
</feature>
<feature type="transmembrane region" description="Helical" evidence="8">
    <location>
        <begin position="361"/>
        <end position="379"/>
    </location>
</feature>
<sequence>MAAGDPFAAPVRQWSDFVPPNSTDSPPTPFLLNASHGLTTAGPNATAWEDDIAYNRHSRVIALGVLFTAGLCGNLCVCNWMRVHRKKKSRHNTFVLNLTVADLLVTLITVLSQIIWELMEDAWMALDVGCRVVKFGQVFAIIASSNMIVLLALDRHNVIIKPFSSRWRPWKITAAGWAVSVLLAAPQAYVFREVLDEDGVPYCRSIFSSQPAWHLQIYIIYGATVVFVVPFCILSYTYSRVLAKVWIRARAGSPRELERKAGGSRKTQRRVSCVAQAGNLLPRAKLEGQVSNGSCLQLADESSARRAGVIKADLECKSHPAARCKHPNQNQHVSLELVLLEKADAQSVWVSDSQPVKTLKMTLVIIMAFVLCGLPYFIVEIKVAFGGMSQLDMDVYAVLGVFAVANSAVNPFVFLFFNSNNKFLHSLEQKCCFSCLSKKRVREGVKRMEVVIASWSPSRRASRPSVSLRAYRAGGGTLSANL</sequence>
<dbReference type="PANTHER" id="PTHR24241:SF83">
    <property type="entry name" value="G-PROTEIN COUPLED RECEPTOR 150-RELATED"/>
    <property type="match status" value="1"/>
</dbReference>
<feature type="transmembrane region" description="Helical" evidence="8">
    <location>
        <begin position="60"/>
        <end position="81"/>
    </location>
</feature>
<feature type="domain" description="G-protein coupled receptors family 1 profile" evidence="9">
    <location>
        <begin position="73"/>
        <end position="414"/>
    </location>
</feature>
<dbReference type="GO" id="GO:0032870">
    <property type="term" value="P:cellular response to hormone stimulus"/>
    <property type="evidence" value="ECO:0007669"/>
    <property type="project" value="TreeGrafter"/>
</dbReference>
<dbReference type="PROSITE" id="PS00237">
    <property type="entry name" value="G_PROTEIN_RECEP_F1_1"/>
    <property type="match status" value="1"/>
</dbReference>
<dbReference type="OrthoDB" id="5987909at2759"/>
<dbReference type="AlphaFoldDB" id="A0A8K0EIH1"/>
<gene>
    <name evidence="10" type="primary">AVPR1B</name>
    <name evidence="10" type="ORF">BLAG_LOCUS12666</name>
</gene>
<keyword evidence="6 7" id="KW-0675">Receptor</keyword>
<evidence type="ECO:0000256" key="6">
    <source>
        <dbReference type="ARBA" id="ARBA00023170"/>
    </source>
</evidence>